<dbReference type="Gene3D" id="1.10.510.10">
    <property type="entry name" value="Transferase(Phosphotransferase) domain 1"/>
    <property type="match status" value="1"/>
</dbReference>
<dbReference type="InterPro" id="IPR008271">
    <property type="entry name" value="Ser/Thr_kinase_AS"/>
</dbReference>
<dbReference type="AlphaFoldDB" id="A0A8K0RFD8"/>
<dbReference type="InterPro" id="IPR053235">
    <property type="entry name" value="Ser_Thr_kinase"/>
</dbReference>
<keyword evidence="2" id="KW-0418">Kinase</keyword>
<dbReference type="GO" id="GO:0005737">
    <property type="term" value="C:cytoplasm"/>
    <property type="evidence" value="ECO:0007669"/>
    <property type="project" value="TreeGrafter"/>
</dbReference>
<evidence type="ECO:0000259" key="1">
    <source>
        <dbReference type="PROSITE" id="PS50011"/>
    </source>
</evidence>
<organism evidence="2 3">
    <name type="scientific">Paraphoma chrysanthemicola</name>
    <dbReference type="NCBI Taxonomy" id="798071"/>
    <lineage>
        <taxon>Eukaryota</taxon>
        <taxon>Fungi</taxon>
        <taxon>Dikarya</taxon>
        <taxon>Ascomycota</taxon>
        <taxon>Pezizomycotina</taxon>
        <taxon>Dothideomycetes</taxon>
        <taxon>Pleosporomycetidae</taxon>
        <taxon>Pleosporales</taxon>
        <taxon>Pleosporineae</taxon>
        <taxon>Phaeosphaeriaceae</taxon>
        <taxon>Paraphoma</taxon>
    </lineage>
</organism>
<reference evidence="2" key="1">
    <citation type="journal article" date="2021" name="Nat. Commun.">
        <title>Genetic determinants of endophytism in the Arabidopsis root mycobiome.</title>
        <authorList>
            <person name="Mesny F."/>
            <person name="Miyauchi S."/>
            <person name="Thiergart T."/>
            <person name="Pickel B."/>
            <person name="Atanasova L."/>
            <person name="Karlsson M."/>
            <person name="Huettel B."/>
            <person name="Barry K.W."/>
            <person name="Haridas S."/>
            <person name="Chen C."/>
            <person name="Bauer D."/>
            <person name="Andreopoulos W."/>
            <person name="Pangilinan J."/>
            <person name="LaButti K."/>
            <person name="Riley R."/>
            <person name="Lipzen A."/>
            <person name="Clum A."/>
            <person name="Drula E."/>
            <person name="Henrissat B."/>
            <person name="Kohler A."/>
            <person name="Grigoriev I.V."/>
            <person name="Martin F.M."/>
            <person name="Hacquard S."/>
        </authorList>
    </citation>
    <scope>NUCLEOTIDE SEQUENCE</scope>
    <source>
        <strain evidence="2">MPI-SDFR-AT-0120</strain>
    </source>
</reference>
<proteinExistence type="predicted"/>
<dbReference type="InterPro" id="IPR011009">
    <property type="entry name" value="Kinase-like_dom_sf"/>
</dbReference>
<dbReference type="SUPFAM" id="SSF56112">
    <property type="entry name" value="Protein kinase-like (PK-like)"/>
    <property type="match status" value="1"/>
</dbReference>
<dbReference type="InterPro" id="IPR000719">
    <property type="entry name" value="Prot_kinase_dom"/>
</dbReference>
<dbReference type="PROSITE" id="PS50011">
    <property type="entry name" value="PROTEIN_KINASE_DOM"/>
    <property type="match status" value="1"/>
</dbReference>
<evidence type="ECO:0000313" key="3">
    <source>
        <dbReference type="Proteomes" id="UP000813461"/>
    </source>
</evidence>
<dbReference type="SMART" id="SM00220">
    <property type="entry name" value="S_TKc"/>
    <property type="match status" value="1"/>
</dbReference>
<keyword evidence="3" id="KW-1185">Reference proteome</keyword>
<protein>
    <submittedName>
        <fullName evidence="2">Kinase-like domain-containing protein</fullName>
    </submittedName>
</protein>
<comment type="caution">
    <text evidence="2">The sequence shown here is derived from an EMBL/GenBank/DDBJ whole genome shotgun (WGS) entry which is preliminary data.</text>
</comment>
<dbReference type="EMBL" id="JAGMVJ010000001">
    <property type="protein sequence ID" value="KAH7095069.1"/>
    <property type="molecule type" value="Genomic_DNA"/>
</dbReference>
<dbReference type="OrthoDB" id="310217at2759"/>
<feature type="domain" description="Protein kinase" evidence="1">
    <location>
        <begin position="5"/>
        <end position="349"/>
    </location>
</feature>
<dbReference type="GO" id="GO:0004674">
    <property type="term" value="F:protein serine/threonine kinase activity"/>
    <property type="evidence" value="ECO:0007669"/>
    <property type="project" value="TreeGrafter"/>
</dbReference>
<dbReference type="Proteomes" id="UP000813461">
    <property type="component" value="Unassembled WGS sequence"/>
</dbReference>
<keyword evidence="2" id="KW-0808">Transferase</keyword>
<dbReference type="Pfam" id="PF00069">
    <property type="entry name" value="Pkinase"/>
    <property type="match status" value="1"/>
</dbReference>
<name>A0A8K0RFD8_9PLEO</name>
<dbReference type="PANTHER" id="PTHR24361">
    <property type="entry name" value="MITOGEN-ACTIVATED KINASE KINASE KINASE"/>
    <property type="match status" value="1"/>
</dbReference>
<sequence>MTKRKATTAATGAGRRSKRTKSTCSTFVWNRREWKQTTVYTREVSLMSKISDRCSKVVKKVLAVTPNSADSPLPFELRALAMLPECNRIMRPIHYSASDPDPQHGTAIFEYSPLGDLAQWKDKNFDRKNFKPVPESIIWRFLLQMSQALAVMHNTLGPNRRGREILLHRDIKPKNILVTENGTTYPSFKLFDFNCAAVWTKEKAGQSAIVGTFEWQPPENPKVNTKAADIWALGACVHYLATGLYPIEDKDAYEATRFAENNAHPQSAHQYTPVNRYYAARVPRKVTSINLSRAEQRQQGIAPYIWVAGGPDCYNHQYSDELNDWMTQCLHTTPGRRPTAERLVKRMSLDAKSMLKKMGGQAALTDLDVIFGPGS</sequence>
<accession>A0A8K0RFD8</accession>
<evidence type="ECO:0000313" key="2">
    <source>
        <dbReference type="EMBL" id="KAH7095069.1"/>
    </source>
</evidence>
<dbReference type="PROSITE" id="PS00108">
    <property type="entry name" value="PROTEIN_KINASE_ST"/>
    <property type="match status" value="1"/>
</dbReference>
<dbReference type="GO" id="GO:0005524">
    <property type="term" value="F:ATP binding"/>
    <property type="evidence" value="ECO:0007669"/>
    <property type="project" value="InterPro"/>
</dbReference>
<gene>
    <name evidence="2" type="ORF">FB567DRAFT_19932</name>
</gene>